<name>A0A377UV40_KLEPN</name>
<dbReference type="EMBL" id="UGKT01000001">
    <property type="protein sequence ID" value="STT01877.1"/>
    <property type="molecule type" value="Genomic_DNA"/>
</dbReference>
<gene>
    <name evidence="1" type="ORF">NCTC13443_02208</name>
</gene>
<accession>A0A377UV40</accession>
<proteinExistence type="predicted"/>
<evidence type="ECO:0000313" key="1">
    <source>
        <dbReference type="EMBL" id="STT01877.1"/>
    </source>
</evidence>
<dbReference type="AlphaFoldDB" id="A0A377UV40"/>
<sequence>MSIFTALICSKTANTCRGNGLRYKRKGGGSVGADYHIMKDLTWGTAWNYTRAEMRDPSSADSKTYDQNIVGTALSWTRITGPSPSAAAGIRTSSPPRKPMCIITLPVTPGGLNILRL</sequence>
<protein>
    <submittedName>
        <fullName evidence="1">Outer membrane protein</fullName>
    </submittedName>
</protein>
<organism evidence="1 2">
    <name type="scientific">Klebsiella pneumoniae</name>
    <dbReference type="NCBI Taxonomy" id="573"/>
    <lineage>
        <taxon>Bacteria</taxon>
        <taxon>Pseudomonadati</taxon>
        <taxon>Pseudomonadota</taxon>
        <taxon>Gammaproteobacteria</taxon>
        <taxon>Enterobacterales</taxon>
        <taxon>Enterobacteriaceae</taxon>
        <taxon>Klebsiella/Raoultella group</taxon>
        <taxon>Klebsiella</taxon>
        <taxon>Klebsiella pneumoniae complex</taxon>
    </lineage>
</organism>
<dbReference type="Proteomes" id="UP000255518">
    <property type="component" value="Unassembled WGS sequence"/>
</dbReference>
<evidence type="ECO:0000313" key="2">
    <source>
        <dbReference type="Proteomes" id="UP000255518"/>
    </source>
</evidence>
<reference evidence="1 2" key="1">
    <citation type="submission" date="2018-06" db="EMBL/GenBank/DDBJ databases">
        <authorList>
            <consortium name="Pathogen Informatics"/>
            <person name="Doyle S."/>
        </authorList>
    </citation>
    <scope>NUCLEOTIDE SEQUENCE [LARGE SCALE GENOMIC DNA]</scope>
    <source>
        <strain evidence="1 2">NCTC13443</strain>
    </source>
</reference>